<comment type="function">
    <text evidence="14 15">Member of the two-component regulatory system DctB/DctD involved in the transport of C4-dicarboxylates. DctB functions as a membrane-associated protein kinase that phosphorylates DctD in response to environmental signals.</text>
</comment>
<evidence type="ECO:0000256" key="9">
    <source>
        <dbReference type="ARBA" id="ARBA00022777"/>
    </source>
</evidence>
<dbReference type="PRINTS" id="PR00344">
    <property type="entry name" value="BCTRLSENSOR"/>
</dbReference>
<dbReference type="SUPFAM" id="SSF55874">
    <property type="entry name" value="ATPase domain of HSP90 chaperone/DNA topoisomerase II/histidine kinase"/>
    <property type="match status" value="1"/>
</dbReference>
<proteinExistence type="predicted"/>
<dbReference type="GO" id="GO:0005524">
    <property type="term" value="F:ATP binding"/>
    <property type="evidence" value="ECO:0007669"/>
    <property type="project" value="UniProtKB-UniRule"/>
</dbReference>
<evidence type="ECO:0000259" key="16">
    <source>
        <dbReference type="PROSITE" id="PS50109"/>
    </source>
</evidence>
<keyword evidence="3 15" id="KW-1003">Cell membrane</keyword>
<dbReference type="Gene3D" id="3.30.450.20">
    <property type="entry name" value="PAS domain"/>
    <property type="match status" value="2"/>
</dbReference>
<keyword evidence="18" id="KW-1185">Reference proteome</keyword>
<dbReference type="InterPro" id="IPR005467">
    <property type="entry name" value="His_kinase_dom"/>
</dbReference>
<dbReference type="InterPro" id="IPR017055">
    <property type="entry name" value="Sig_transdc_His_kinase_DctB"/>
</dbReference>
<dbReference type="AlphaFoldDB" id="A0A512HKY4"/>
<accession>A0A512HKY4</accession>
<keyword evidence="10 15" id="KW-0067">ATP-binding</keyword>
<evidence type="ECO:0000256" key="8">
    <source>
        <dbReference type="ARBA" id="ARBA00022741"/>
    </source>
</evidence>
<dbReference type="FunFam" id="1.10.287.130:FF:000049">
    <property type="entry name" value="C4-dicarboxylate transport sensor protein DctB"/>
    <property type="match status" value="1"/>
</dbReference>
<dbReference type="InterPro" id="IPR036097">
    <property type="entry name" value="HisK_dim/P_sf"/>
</dbReference>
<dbReference type="Gene3D" id="1.10.287.130">
    <property type="match status" value="1"/>
</dbReference>
<evidence type="ECO:0000313" key="17">
    <source>
        <dbReference type="EMBL" id="GEO86116.1"/>
    </source>
</evidence>
<evidence type="ECO:0000256" key="14">
    <source>
        <dbReference type="ARBA" id="ARBA00059004"/>
    </source>
</evidence>
<evidence type="ECO:0000256" key="5">
    <source>
        <dbReference type="ARBA" id="ARBA00022553"/>
    </source>
</evidence>
<dbReference type="Gene3D" id="3.30.565.10">
    <property type="entry name" value="Histidine kinase-like ATPase, C-terminal domain"/>
    <property type="match status" value="1"/>
</dbReference>
<keyword evidence="11" id="KW-1133">Transmembrane helix</keyword>
<evidence type="ECO:0000256" key="1">
    <source>
        <dbReference type="ARBA" id="ARBA00000085"/>
    </source>
</evidence>
<evidence type="ECO:0000256" key="3">
    <source>
        <dbReference type="ARBA" id="ARBA00022475"/>
    </source>
</evidence>
<dbReference type="SUPFAM" id="SSF47384">
    <property type="entry name" value="Homodimeric domain of signal transducing histidine kinase"/>
    <property type="match status" value="1"/>
</dbReference>
<gene>
    <name evidence="17" type="ORF">RNA01_30480</name>
</gene>
<evidence type="ECO:0000313" key="18">
    <source>
        <dbReference type="Proteomes" id="UP000321717"/>
    </source>
</evidence>
<dbReference type="InterPro" id="IPR003661">
    <property type="entry name" value="HisK_dim/P_dom"/>
</dbReference>
<feature type="domain" description="Histidine kinase" evidence="16">
    <location>
        <begin position="351"/>
        <end position="564"/>
    </location>
</feature>
<dbReference type="PROSITE" id="PS50109">
    <property type="entry name" value="HIS_KIN"/>
    <property type="match status" value="1"/>
</dbReference>
<organism evidence="17 18">
    <name type="scientific">Ciceribacter naphthalenivorans</name>
    <dbReference type="NCBI Taxonomy" id="1118451"/>
    <lineage>
        <taxon>Bacteria</taxon>
        <taxon>Pseudomonadati</taxon>
        <taxon>Pseudomonadota</taxon>
        <taxon>Alphaproteobacteria</taxon>
        <taxon>Hyphomicrobiales</taxon>
        <taxon>Rhizobiaceae</taxon>
        <taxon>Ciceribacter</taxon>
    </lineage>
</organism>
<evidence type="ECO:0000256" key="15">
    <source>
        <dbReference type="PIRNR" id="PIRNR036431"/>
    </source>
</evidence>
<dbReference type="InterPro" id="IPR036890">
    <property type="entry name" value="HATPase_C_sf"/>
</dbReference>
<dbReference type="SMART" id="SM00387">
    <property type="entry name" value="HATPase_c"/>
    <property type="match status" value="1"/>
</dbReference>
<keyword evidence="5" id="KW-0597">Phosphoprotein</keyword>
<dbReference type="GO" id="GO:0000155">
    <property type="term" value="F:phosphorelay sensor kinase activity"/>
    <property type="evidence" value="ECO:0007669"/>
    <property type="project" value="UniProtKB-UniRule"/>
</dbReference>
<dbReference type="Pfam" id="PF02518">
    <property type="entry name" value="HATPase_c"/>
    <property type="match status" value="1"/>
</dbReference>
<comment type="catalytic activity">
    <reaction evidence="1 15">
        <text>ATP + protein L-histidine = ADP + protein N-phospho-L-histidine.</text>
        <dbReference type="EC" id="2.7.13.3"/>
    </reaction>
</comment>
<keyword evidence="13" id="KW-0472">Membrane</keyword>
<keyword evidence="7" id="KW-0812">Transmembrane</keyword>
<evidence type="ECO:0000256" key="4">
    <source>
        <dbReference type="ARBA" id="ARBA00022519"/>
    </source>
</evidence>
<evidence type="ECO:0000256" key="12">
    <source>
        <dbReference type="ARBA" id="ARBA00023012"/>
    </source>
</evidence>
<protein>
    <recommendedName>
        <fullName evidence="15">C4-dicarboxylate transport sensor protein</fullName>
        <ecNumber evidence="15">2.7.13.3</ecNumber>
    </recommendedName>
</protein>
<dbReference type="InterPro" id="IPR004358">
    <property type="entry name" value="Sig_transdc_His_kin-like_C"/>
</dbReference>
<dbReference type="EMBL" id="BJZP01000016">
    <property type="protein sequence ID" value="GEO86116.1"/>
    <property type="molecule type" value="Genomic_DNA"/>
</dbReference>
<evidence type="ECO:0000256" key="13">
    <source>
        <dbReference type="ARBA" id="ARBA00023136"/>
    </source>
</evidence>
<keyword evidence="12 15" id="KW-0902">Two-component regulatory system</keyword>
<dbReference type="GO" id="GO:0005886">
    <property type="term" value="C:plasma membrane"/>
    <property type="evidence" value="ECO:0007669"/>
    <property type="project" value="UniProtKB-SubCell"/>
</dbReference>
<name>A0A512HKY4_9HYPH</name>
<keyword evidence="9 15" id="KW-0418">Kinase</keyword>
<dbReference type="Pfam" id="PF00512">
    <property type="entry name" value="HisKA"/>
    <property type="match status" value="1"/>
</dbReference>
<reference evidence="17 18" key="1">
    <citation type="submission" date="2019-07" db="EMBL/GenBank/DDBJ databases">
        <title>Whole genome shotgun sequence of Rhizobium naphthalenivorans NBRC 107585.</title>
        <authorList>
            <person name="Hosoyama A."/>
            <person name="Uohara A."/>
            <person name="Ohji S."/>
            <person name="Ichikawa N."/>
        </authorList>
    </citation>
    <scope>NUCLEOTIDE SEQUENCE [LARGE SCALE GENOMIC DNA]</scope>
    <source>
        <strain evidence="17 18">NBRC 107585</strain>
    </source>
</reference>
<evidence type="ECO:0000256" key="6">
    <source>
        <dbReference type="ARBA" id="ARBA00022679"/>
    </source>
</evidence>
<dbReference type="PANTHER" id="PTHR43065">
    <property type="entry name" value="SENSOR HISTIDINE KINASE"/>
    <property type="match status" value="1"/>
</dbReference>
<dbReference type="PIRSF" id="PIRSF036431">
    <property type="entry name" value="STHK_DctB"/>
    <property type="match status" value="1"/>
</dbReference>
<keyword evidence="8 15" id="KW-0547">Nucleotide-binding</keyword>
<evidence type="ECO:0000256" key="2">
    <source>
        <dbReference type="ARBA" id="ARBA00004429"/>
    </source>
</evidence>
<dbReference type="CDD" id="cd00082">
    <property type="entry name" value="HisKA"/>
    <property type="match status" value="1"/>
</dbReference>
<comment type="caution">
    <text evidence="17">The sequence shown here is derived from an EMBL/GenBank/DDBJ whole genome shotgun (WGS) entry which is preliminary data.</text>
</comment>
<dbReference type="PANTHER" id="PTHR43065:SF46">
    <property type="entry name" value="C4-DICARBOXYLATE TRANSPORT SENSOR PROTEIN DCTB"/>
    <property type="match status" value="1"/>
</dbReference>
<dbReference type="Proteomes" id="UP000321717">
    <property type="component" value="Unassembled WGS sequence"/>
</dbReference>
<evidence type="ECO:0000256" key="10">
    <source>
        <dbReference type="ARBA" id="ARBA00022840"/>
    </source>
</evidence>
<dbReference type="EC" id="2.7.13.3" evidence="15"/>
<keyword evidence="6 15" id="KW-0808">Transferase</keyword>
<keyword evidence="4 15" id="KW-0997">Cell inner membrane</keyword>
<dbReference type="InterPro" id="IPR003594">
    <property type="entry name" value="HATPase_dom"/>
</dbReference>
<dbReference type="SMART" id="SM00388">
    <property type="entry name" value="HisKA"/>
    <property type="match status" value="1"/>
</dbReference>
<sequence length="571" mass="62383">MLLGLALLSASTLAIYLASDLSRQRAAEQIHRKSTETLAVQAETLSGVLEKYRLLPPLLARQSDIAGLFAEDEPRESRAARARLKAEEIAGLSGAKEVVFFEADGHPLASARDIFIDLPAGRETLVETARQGRLGRAAVSLSSGNRAYAFSSGIRRDGLFIGAVAVYVEFDSIEATWSLSTNPIFVSDESGTVFLTNRPAWRLEKLEDIAERDRETGFFRLRTTAVDHVDVSRDLPLLGWQLHVLGDMRPIETASYTGGLIAGLASLSLALSSFFLLHRRELAVIRNRRDKAVALRLERVIRDRTKALSRTNLSLSHEIDERLLTEKRLKETQVELIQAAKLAGLGQMSATLSHEINQPLAALKTYADNTQKLIEKGRLDQARDNLDRISAMVDRMAELSSALLSFSRKPGTTINPVGLGQVLDEALILVTPRARKAGVKLVLDPALRDVRVLGGRVRLSQVFVNLINNSIDAVENQHNGQIHITLENSGERIAVLVADNGPGIPEDLRPAVFDPFFTTKEIGSGIGIGLSIAYNIIHDFGGRIDLVDRADQGCAFLVTLASASPLMQTAD</sequence>
<comment type="subcellular location">
    <subcellularLocation>
        <location evidence="2">Cell inner membrane</location>
        <topology evidence="2">Multi-pass membrane protein</topology>
    </subcellularLocation>
</comment>
<evidence type="ECO:0000256" key="11">
    <source>
        <dbReference type="ARBA" id="ARBA00022989"/>
    </source>
</evidence>
<evidence type="ECO:0000256" key="7">
    <source>
        <dbReference type="ARBA" id="ARBA00022692"/>
    </source>
</evidence>